<proteinExistence type="predicted"/>
<keyword evidence="3" id="KW-1185">Reference proteome</keyword>
<dbReference type="AlphaFoldDB" id="A0A3S0WQ77"/>
<reference evidence="2 3" key="1">
    <citation type="submission" date="2018-12" db="EMBL/GenBank/DDBJ databases">
        <title>Dyella dinghuensis sp. nov. DHOA06 and Dyella choica sp. nov. 4M-K27, isolated from forest soil.</title>
        <authorList>
            <person name="Qiu L.-H."/>
            <person name="Gao Z.-H."/>
        </authorList>
    </citation>
    <scope>NUCLEOTIDE SEQUENCE [LARGE SCALE GENOMIC DNA]</scope>
    <source>
        <strain evidence="2 3">DHOA06</strain>
    </source>
</reference>
<dbReference type="OrthoDB" id="9946613at2"/>
<dbReference type="Proteomes" id="UP000267077">
    <property type="component" value="Unassembled WGS sequence"/>
</dbReference>
<sequence>MNKTRYTFAMLLAVGIGTCFSSAHAGAVVVTRSATPSYSVTTVRTTGPYVVYPAPCCYSSVVVRSAPSTVTIKAGSPPPVRVVYATPVVTTYPAPKVVYVPTTYYPATYYPATYYYVP</sequence>
<evidence type="ECO:0000313" key="2">
    <source>
        <dbReference type="EMBL" id="RUL65848.1"/>
    </source>
</evidence>
<accession>A0A3S0WQ77</accession>
<organism evidence="2 3">
    <name type="scientific">Dyella dinghuensis</name>
    <dbReference type="NCBI Taxonomy" id="1920169"/>
    <lineage>
        <taxon>Bacteria</taxon>
        <taxon>Pseudomonadati</taxon>
        <taxon>Pseudomonadota</taxon>
        <taxon>Gammaproteobacteria</taxon>
        <taxon>Lysobacterales</taxon>
        <taxon>Rhodanobacteraceae</taxon>
        <taxon>Dyella</taxon>
    </lineage>
</organism>
<evidence type="ECO:0000256" key="1">
    <source>
        <dbReference type="SAM" id="SignalP"/>
    </source>
</evidence>
<gene>
    <name evidence="2" type="ORF">EKH79_03830</name>
</gene>
<dbReference type="RefSeq" id="WP_126672480.1">
    <property type="nucleotide sequence ID" value="NZ_RYZR01000003.1"/>
</dbReference>
<keyword evidence="1" id="KW-0732">Signal</keyword>
<comment type="caution">
    <text evidence="2">The sequence shown here is derived from an EMBL/GenBank/DDBJ whole genome shotgun (WGS) entry which is preliminary data.</text>
</comment>
<feature type="chain" id="PRO_5018679121" evidence="1">
    <location>
        <begin position="26"/>
        <end position="118"/>
    </location>
</feature>
<protein>
    <submittedName>
        <fullName evidence="2">Uncharacterized protein</fullName>
    </submittedName>
</protein>
<evidence type="ECO:0000313" key="3">
    <source>
        <dbReference type="Proteomes" id="UP000267077"/>
    </source>
</evidence>
<feature type="signal peptide" evidence="1">
    <location>
        <begin position="1"/>
        <end position="25"/>
    </location>
</feature>
<dbReference type="EMBL" id="RYZR01000003">
    <property type="protein sequence ID" value="RUL65848.1"/>
    <property type="molecule type" value="Genomic_DNA"/>
</dbReference>
<name>A0A3S0WQ77_9GAMM</name>